<feature type="signal peptide" evidence="1">
    <location>
        <begin position="1"/>
        <end position="26"/>
    </location>
</feature>
<evidence type="ECO:0000256" key="1">
    <source>
        <dbReference type="SAM" id="SignalP"/>
    </source>
</evidence>
<name>A0A285PC56_9HYPH</name>
<reference evidence="2 3" key="1">
    <citation type="submission" date="2017-09" db="EMBL/GenBank/DDBJ databases">
        <authorList>
            <person name="Ehlers B."/>
            <person name="Leendertz F.H."/>
        </authorList>
    </citation>
    <scope>NUCLEOTIDE SEQUENCE [LARGE SCALE GENOMIC DNA]</scope>
    <source>
        <strain evidence="2 3">DSM 18289</strain>
    </source>
</reference>
<proteinExistence type="predicted"/>
<keyword evidence="3" id="KW-1185">Reference proteome</keyword>
<sequence>MRRTKLSIFAATMVMAMASLSSTAQAEFCKKYKQTSSNAGQCNNCFITIKSLRQIQTYGVKASNGWFAELQWVDGDNSVATGWGRWAGSKTTEGFELDLEQQGSTLRMTMQLVENRKRGQVIRAKFKCVQ</sequence>
<feature type="chain" id="PRO_5013012873" evidence="1">
    <location>
        <begin position="27"/>
        <end position="130"/>
    </location>
</feature>
<dbReference type="OrthoDB" id="8421230at2"/>
<protein>
    <submittedName>
        <fullName evidence="2">Uncharacterized protein</fullName>
    </submittedName>
</protein>
<dbReference type="RefSeq" id="WP_141401233.1">
    <property type="nucleotide sequence ID" value="NZ_OBEL01000002.1"/>
</dbReference>
<gene>
    <name evidence="2" type="ORF">SAMN06265368_2417</name>
</gene>
<keyword evidence="1" id="KW-0732">Signal</keyword>
<dbReference type="AlphaFoldDB" id="A0A285PC56"/>
<dbReference type="Proteomes" id="UP000219439">
    <property type="component" value="Unassembled WGS sequence"/>
</dbReference>
<dbReference type="EMBL" id="OBEL01000002">
    <property type="protein sequence ID" value="SNZ19334.1"/>
    <property type="molecule type" value="Genomic_DNA"/>
</dbReference>
<evidence type="ECO:0000313" key="3">
    <source>
        <dbReference type="Proteomes" id="UP000219439"/>
    </source>
</evidence>
<accession>A0A285PC56</accession>
<evidence type="ECO:0000313" key="2">
    <source>
        <dbReference type="EMBL" id="SNZ19334.1"/>
    </source>
</evidence>
<organism evidence="2 3">
    <name type="scientific">Cohaesibacter gelatinilyticus</name>
    <dbReference type="NCBI Taxonomy" id="372072"/>
    <lineage>
        <taxon>Bacteria</taxon>
        <taxon>Pseudomonadati</taxon>
        <taxon>Pseudomonadota</taxon>
        <taxon>Alphaproteobacteria</taxon>
        <taxon>Hyphomicrobiales</taxon>
        <taxon>Cohaesibacteraceae</taxon>
    </lineage>
</organism>